<protein>
    <submittedName>
        <fullName evidence="1">Transmembrane protein 183B</fullName>
    </submittedName>
</protein>
<dbReference type="PANTHER" id="PTHR20988">
    <property type="entry name" value="TRANSMEMBRANE PROTEIN 183A-RELATED"/>
    <property type="match status" value="1"/>
</dbReference>
<dbReference type="PANTHER" id="PTHR20988:SF2">
    <property type="entry name" value="TRANSMEMBRANE PROTEIN 183A-RELATED"/>
    <property type="match status" value="1"/>
</dbReference>
<dbReference type="GO" id="GO:0019005">
    <property type="term" value="C:SCF ubiquitin ligase complex"/>
    <property type="evidence" value="ECO:0007669"/>
    <property type="project" value="TreeGrafter"/>
</dbReference>
<proteinExistence type="predicted"/>
<name>A0A034WPX0_BACDO</name>
<keyword evidence="1" id="KW-0812">Transmembrane</keyword>
<gene>
    <name evidence="1" type="primary">T183B</name>
</gene>
<dbReference type="GO" id="GO:0031647">
    <property type="term" value="P:regulation of protein stability"/>
    <property type="evidence" value="ECO:0007669"/>
    <property type="project" value="TreeGrafter"/>
</dbReference>
<accession>A0A034WPX0</accession>
<evidence type="ECO:0000313" key="1">
    <source>
        <dbReference type="EMBL" id="JAC55793.1"/>
    </source>
</evidence>
<sequence length="341" mass="39787">MIADDIADNEDETIVIQEKFIKTKGKCKTHLRPNDIYLELKLRDRGGKCKGAGRLEWRPESLMERGDNDKPQISYNIVHGDIWYHIADHILPEYVQTFALICRQTAALVNTQRFWKKIYRSYCQKSSAETNWILTLPEHLQSHNVLNCELATMRAHVVESLFQTYSPLSERMAKGYSLDKLIGYSYVSSWHEQEECVWIACYKFCNKQQNKTDIKEGCDLNEFLSNGCETDDWETLAEDNKLCMKSKYSPAKNHINEGVCLLVIRCERFIPFPTHLFYDSGRSRVLLLGTRQMLAKDMRAINLELDFGDSSSKIITTVKYPKVASVKAFPWWHPDFRKYIW</sequence>
<dbReference type="EMBL" id="GAKP01003159">
    <property type="protein sequence ID" value="JAC55793.1"/>
    <property type="molecule type" value="Transcribed_RNA"/>
</dbReference>
<reference evidence="1" key="1">
    <citation type="journal article" date="2014" name="BMC Genomics">
        <title>Characterizing the developmental transcriptome of the oriental fruit fly, Bactrocera dorsalis (Diptera: Tephritidae) through comparative genomic analysis with Drosophila melanogaster utilizing modENCODE datasets.</title>
        <authorList>
            <person name="Geib S.M."/>
            <person name="Calla B."/>
            <person name="Hall B."/>
            <person name="Hou S."/>
            <person name="Manoukis N.C."/>
        </authorList>
    </citation>
    <scope>NUCLEOTIDE SEQUENCE</scope>
    <source>
        <strain evidence="1">Punador</strain>
    </source>
</reference>
<dbReference type="OrthoDB" id="5955317at2759"/>
<dbReference type="AlphaFoldDB" id="A0A034WPX0"/>
<dbReference type="InterPro" id="IPR026509">
    <property type="entry name" value="TMEM183"/>
</dbReference>
<keyword evidence="1" id="KW-0472">Membrane</keyword>
<organism evidence="1">
    <name type="scientific">Bactrocera dorsalis</name>
    <name type="common">Oriental fruit fly</name>
    <name type="synonym">Dacus dorsalis</name>
    <dbReference type="NCBI Taxonomy" id="27457"/>
    <lineage>
        <taxon>Eukaryota</taxon>
        <taxon>Metazoa</taxon>
        <taxon>Ecdysozoa</taxon>
        <taxon>Arthropoda</taxon>
        <taxon>Hexapoda</taxon>
        <taxon>Insecta</taxon>
        <taxon>Pterygota</taxon>
        <taxon>Neoptera</taxon>
        <taxon>Endopterygota</taxon>
        <taxon>Diptera</taxon>
        <taxon>Brachycera</taxon>
        <taxon>Muscomorpha</taxon>
        <taxon>Tephritoidea</taxon>
        <taxon>Tephritidae</taxon>
        <taxon>Bactrocera</taxon>
        <taxon>Bactrocera</taxon>
    </lineage>
</organism>